<organism evidence="2 3">
    <name type="scientific">Clostridium saccharoperbutylacetonicum N1-4(HMT)</name>
    <dbReference type="NCBI Taxonomy" id="931276"/>
    <lineage>
        <taxon>Bacteria</taxon>
        <taxon>Bacillati</taxon>
        <taxon>Bacillota</taxon>
        <taxon>Clostridia</taxon>
        <taxon>Eubacteriales</taxon>
        <taxon>Clostridiaceae</taxon>
        <taxon>Clostridium</taxon>
    </lineage>
</organism>
<keyword evidence="1" id="KW-1133">Transmembrane helix</keyword>
<dbReference type="AlphaFoldDB" id="M1MVG1"/>
<feature type="transmembrane region" description="Helical" evidence="1">
    <location>
        <begin position="59"/>
        <end position="80"/>
    </location>
</feature>
<dbReference type="OrthoDB" id="2083279at2"/>
<dbReference type="InterPro" id="IPR009476">
    <property type="entry name" value="DUF1097"/>
</dbReference>
<accession>M1MVG1</accession>
<dbReference type="RefSeq" id="WP_015391828.1">
    <property type="nucleotide sequence ID" value="NC_020291.1"/>
</dbReference>
<reference evidence="2 3" key="1">
    <citation type="submission" date="2013-02" db="EMBL/GenBank/DDBJ databases">
        <title>Genome sequence of Clostridium saccharoperbutylacetonicum N1-4(HMT).</title>
        <authorList>
            <person name="Poehlein A."/>
            <person name="Daniel R."/>
        </authorList>
    </citation>
    <scope>NUCLEOTIDE SEQUENCE [LARGE SCALE GENOMIC DNA]</scope>
    <source>
        <strain evidence="3">N1-4(HMT)</strain>
    </source>
</reference>
<keyword evidence="1" id="KW-0472">Membrane</keyword>
<name>M1MVG1_9CLOT</name>
<evidence type="ECO:0000256" key="1">
    <source>
        <dbReference type="SAM" id="Phobius"/>
    </source>
</evidence>
<gene>
    <name evidence="2" type="ORF">Cspa_c17370</name>
</gene>
<dbReference type="eggNOG" id="ENOG5033JJB">
    <property type="taxonomic scope" value="Bacteria"/>
</dbReference>
<evidence type="ECO:0000313" key="2">
    <source>
        <dbReference type="EMBL" id="AGF55507.1"/>
    </source>
</evidence>
<keyword evidence="3" id="KW-1185">Reference proteome</keyword>
<feature type="transmembrane region" description="Helical" evidence="1">
    <location>
        <begin position="12"/>
        <end position="28"/>
    </location>
</feature>
<dbReference type="PATRIC" id="fig|931276.5.peg.1713"/>
<sequence>MKINRKVRLVQALYGSIILTVMMQPIGMLGYGSYIWMLFMPLLLFFAFGANFKIIPSMIVSYICGVAWALVNGVLAGLLGGLLPETMVNIAAPIIVIFCILTVHENFLAKTIVGNVPALFMGLASTFFSFLIVPANAPAITPVHLIGFFLYGILLSVILAGGGFAVCSLIFGKDKVIEVFEGK</sequence>
<dbReference type="Pfam" id="PF06496">
    <property type="entry name" value="DUF1097"/>
    <property type="match status" value="1"/>
</dbReference>
<keyword evidence="1" id="KW-0812">Transmembrane</keyword>
<dbReference type="EMBL" id="CP004121">
    <property type="protein sequence ID" value="AGF55507.1"/>
    <property type="molecule type" value="Genomic_DNA"/>
</dbReference>
<proteinExistence type="predicted"/>
<dbReference type="Proteomes" id="UP000011728">
    <property type="component" value="Chromosome"/>
</dbReference>
<feature type="transmembrane region" description="Helical" evidence="1">
    <location>
        <begin position="86"/>
        <end position="104"/>
    </location>
</feature>
<feature type="transmembrane region" description="Helical" evidence="1">
    <location>
        <begin position="148"/>
        <end position="171"/>
    </location>
</feature>
<dbReference type="KEGG" id="csr:Cspa_c17370"/>
<evidence type="ECO:0008006" key="4">
    <source>
        <dbReference type="Google" id="ProtNLM"/>
    </source>
</evidence>
<feature type="transmembrane region" description="Helical" evidence="1">
    <location>
        <begin position="116"/>
        <end position="136"/>
    </location>
</feature>
<evidence type="ECO:0000313" key="3">
    <source>
        <dbReference type="Proteomes" id="UP000011728"/>
    </source>
</evidence>
<dbReference type="HOGENOM" id="CLU_1472788_0_0_9"/>
<protein>
    <recommendedName>
        <fullName evidence="4">DUF1097 domain-containing protein</fullName>
    </recommendedName>
</protein>
<feature type="transmembrane region" description="Helical" evidence="1">
    <location>
        <begin position="34"/>
        <end position="52"/>
    </location>
</feature>